<dbReference type="PROSITE" id="PS00106">
    <property type="entry name" value="GALACTOKINASE"/>
    <property type="match status" value="1"/>
</dbReference>
<evidence type="ECO:0000313" key="16">
    <source>
        <dbReference type="Proteomes" id="UP000315471"/>
    </source>
</evidence>
<dbReference type="PRINTS" id="PR00959">
    <property type="entry name" value="MEVGALKINASE"/>
</dbReference>
<evidence type="ECO:0000256" key="6">
    <source>
        <dbReference type="ARBA" id="ARBA00022777"/>
    </source>
</evidence>
<keyword evidence="6 15" id="KW-0418">Kinase</keyword>
<dbReference type="PROSITE" id="PS00627">
    <property type="entry name" value="GHMP_KINASES_ATP"/>
    <property type="match status" value="1"/>
</dbReference>
<evidence type="ECO:0000256" key="2">
    <source>
        <dbReference type="ARBA" id="ARBA00022490"/>
    </source>
</evidence>
<dbReference type="PANTHER" id="PTHR10457:SF7">
    <property type="entry name" value="GALACTOKINASE-RELATED"/>
    <property type="match status" value="1"/>
</dbReference>
<dbReference type="InterPro" id="IPR006203">
    <property type="entry name" value="GHMP_knse_ATP-bd_CS"/>
</dbReference>
<dbReference type="InterPro" id="IPR019539">
    <property type="entry name" value="GalKase_N"/>
</dbReference>
<dbReference type="GO" id="GO:0006012">
    <property type="term" value="P:galactose metabolic process"/>
    <property type="evidence" value="ECO:0007669"/>
    <property type="project" value="UniProtKB-UniRule"/>
</dbReference>
<dbReference type="PRINTS" id="PR00473">
    <property type="entry name" value="GALCTOKINASE"/>
</dbReference>
<dbReference type="EMBL" id="SJPY01000002">
    <property type="protein sequence ID" value="TWU43803.1"/>
    <property type="molecule type" value="Genomic_DNA"/>
</dbReference>
<dbReference type="GO" id="GO:0004335">
    <property type="term" value="F:galactokinase activity"/>
    <property type="evidence" value="ECO:0007669"/>
    <property type="project" value="UniProtKB-UniRule"/>
</dbReference>
<dbReference type="InterPro" id="IPR014721">
    <property type="entry name" value="Ribsml_uS5_D2-typ_fold_subgr"/>
</dbReference>
<dbReference type="Pfam" id="PF10509">
    <property type="entry name" value="GalKase_gal_bdg"/>
    <property type="match status" value="1"/>
</dbReference>
<dbReference type="GO" id="GO:0005524">
    <property type="term" value="F:ATP binding"/>
    <property type="evidence" value="ECO:0007669"/>
    <property type="project" value="UniProtKB-UniRule"/>
</dbReference>
<dbReference type="EC" id="2.7.1.6" evidence="11"/>
<protein>
    <recommendedName>
        <fullName evidence="11">Galactokinase</fullName>
        <ecNumber evidence="11">2.7.1.6</ecNumber>
    </recommendedName>
</protein>
<dbReference type="Pfam" id="PF00288">
    <property type="entry name" value="GHMP_kinases_N"/>
    <property type="match status" value="1"/>
</dbReference>
<dbReference type="PIRSF" id="PIRSF000530">
    <property type="entry name" value="Galactokinase"/>
    <property type="match status" value="1"/>
</dbReference>
<evidence type="ECO:0000256" key="4">
    <source>
        <dbReference type="ARBA" id="ARBA00022723"/>
    </source>
</evidence>
<dbReference type="Proteomes" id="UP000315471">
    <property type="component" value="Unassembled WGS sequence"/>
</dbReference>
<evidence type="ECO:0000256" key="1">
    <source>
        <dbReference type="ARBA" id="ARBA00006566"/>
    </source>
</evidence>
<evidence type="ECO:0000256" key="10">
    <source>
        <dbReference type="ARBA" id="ARBA00023277"/>
    </source>
</evidence>
<evidence type="ECO:0000259" key="14">
    <source>
        <dbReference type="Pfam" id="PF10509"/>
    </source>
</evidence>
<feature type="domain" description="GHMP kinase N-terminal" evidence="12">
    <location>
        <begin position="110"/>
        <end position="202"/>
    </location>
</feature>
<reference evidence="15 16" key="1">
    <citation type="submission" date="2019-02" db="EMBL/GenBank/DDBJ databases">
        <title>Deep-cultivation of Planctomycetes and their phenomic and genomic characterization uncovers novel biology.</title>
        <authorList>
            <person name="Wiegand S."/>
            <person name="Jogler M."/>
            <person name="Boedeker C."/>
            <person name="Pinto D."/>
            <person name="Vollmers J."/>
            <person name="Rivas-Marin E."/>
            <person name="Kohn T."/>
            <person name="Peeters S.H."/>
            <person name="Heuer A."/>
            <person name="Rast P."/>
            <person name="Oberbeckmann S."/>
            <person name="Bunk B."/>
            <person name="Jeske O."/>
            <person name="Meyerdierks A."/>
            <person name="Storesund J.E."/>
            <person name="Kallscheuer N."/>
            <person name="Luecker S."/>
            <person name="Lage O.M."/>
            <person name="Pohl T."/>
            <person name="Merkel B.J."/>
            <person name="Hornburger P."/>
            <person name="Mueller R.-W."/>
            <person name="Bruemmer F."/>
            <person name="Labrenz M."/>
            <person name="Spormann A.M."/>
            <person name="Op Den Camp H."/>
            <person name="Overmann J."/>
            <person name="Amann R."/>
            <person name="Jetten M.S.M."/>
            <person name="Mascher T."/>
            <person name="Medema M.H."/>
            <person name="Devos D.P."/>
            <person name="Kaster A.-K."/>
            <person name="Ovreas L."/>
            <person name="Rohde M."/>
            <person name="Galperin M.Y."/>
            <person name="Jogler C."/>
        </authorList>
    </citation>
    <scope>NUCLEOTIDE SEQUENCE [LARGE SCALE GENOMIC DNA]</scope>
    <source>
        <strain evidence="15 16">Q31b</strain>
    </source>
</reference>
<evidence type="ECO:0000256" key="11">
    <source>
        <dbReference type="NCBIfam" id="TIGR00131"/>
    </source>
</evidence>
<dbReference type="NCBIfam" id="TIGR00131">
    <property type="entry name" value="gal_kin"/>
    <property type="match status" value="1"/>
</dbReference>
<keyword evidence="4" id="KW-0479">Metal-binding</keyword>
<feature type="domain" description="Galactokinase N-terminal" evidence="14">
    <location>
        <begin position="23"/>
        <end position="70"/>
    </location>
</feature>
<dbReference type="Gene3D" id="3.30.230.10">
    <property type="match status" value="1"/>
</dbReference>
<dbReference type="InterPro" id="IPR006206">
    <property type="entry name" value="Mevalonate/galactokinase"/>
</dbReference>
<dbReference type="InterPro" id="IPR000705">
    <property type="entry name" value="Galactokinase"/>
</dbReference>
<evidence type="ECO:0000259" key="13">
    <source>
        <dbReference type="Pfam" id="PF08544"/>
    </source>
</evidence>
<organism evidence="15 16">
    <name type="scientific">Novipirellula aureliae</name>
    <dbReference type="NCBI Taxonomy" id="2527966"/>
    <lineage>
        <taxon>Bacteria</taxon>
        <taxon>Pseudomonadati</taxon>
        <taxon>Planctomycetota</taxon>
        <taxon>Planctomycetia</taxon>
        <taxon>Pirellulales</taxon>
        <taxon>Pirellulaceae</taxon>
        <taxon>Novipirellula</taxon>
    </lineage>
</organism>
<keyword evidence="7" id="KW-0067">ATP-binding</keyword>
<dbReference type="SUPFAM" id="SSF54211">
    <property type="entry name" value="Ribosomal protein S5 domain 2-like"/>
    <property type="match status" value="1"/>
</dbReference>
<name>A0A5C6E2C5_9BACT</name>
<gene>
    <name evidence="15" type="primary">galK</name>
    <name evidence="15" type="ORF">Q31b_13350</name>
</gene>
<keyword evidence="8" id="KW-0460">Magnesium</keyword>
<dbReference type="PANTHER" id="PTHR10457">
    <property type="entry name" value="MEVALONATE KINASE/GALACTOKINASE"/>
    <property type="match status" value="1"/>
</dbReference>
<evidence type="ECO:0000313" key="15">
    <source>
        <dbReference type="EMBL" id="TWU43803.1"/>
    </source>
</evidence>
<evidence type="ECO:0000256" key="3">
    <source>
        <dbReference type="ARBA" id="ARBA00022679"/>
    </source>
</evidence>
<dbReference type="Gene3D" id="3.30.70.890">
    <property type="entry name" value="GHMP kinase, C-terminal domain"/>
    <property type="match status" value="1"/>
</dbReference>
<dbReference type="GO" id="GO:0046872">
    <property type="term" value="F:metal ion binding"/>
    <property type="evidence" value="ECO:0007669"/>
    <property type="project" value="UniProtKB-KW"/>
</dbReference>
<dbReference type="InterPro" id="IPR019741">
    <property type="entry name" value="Galactokinase_CS"/>
</dbReference>
<sequence length="410" mass="44183">MTSSEINAYDGSLGDLVHRLTQSFIAEHGEPPTWIVAAPGRVNLIGEHVDYNDGFVMPMAIERYVAMAASERKRDDRGIASVRSVNLDVFAEIDLTKIPTPPETPSWMSYVEGVFAGFMQKLGPESTQKIPPLNILLESNVPVGGGLSSSAALEVATATLLEAVTGVELGKAEKALICQKAEHDFAKMPCGIMDQFSSVFGQANAFMLLDCRSQEIRQLPFSSDGISVLITNSNVKHELVGGEYAQRRKGCDSALTKIGASSWRDVTMGQVDAAEATLTATERQLARHVVSEIERTERAAEAIEANRWEALGDLMYQGHASLRDDFKVSCKELDLLVDIAKAIGREGGVYGSRMTGGGFGGCTVTLVDSDKVVEVSQQILKAYKEQSGVEAQLFASRPAIGAHVISRSPS</sequence>
<dbReference type="RefSeq" id="WP_146598875.1">
    <property type="nucleotide sequence ID" value="NZ_SJPY01000002.1"/>
</dbReference>
<dbReference type="OrthoDB" id="250531at2"/>
<dbReference type="AlphaFoldDB" id="A0A5C6E2C5"/>
<dbReference type="Pfam" id="PF08544">
    <property type="entry name" value="GHMP_kinases_C"/>
    <property type="match status" value="1"/>
</dbReference>
<dbReference type="InterPro" id="IPR020568">
    <property type="entry name" value="Ribosomal_Su5_D2-typ_SF"/>
</dbReference>
<dbReference type="FunFam" id="3.30.70.890:FF:000001">
    <property type="entry name" value="Galactokinase"/>
    <property type="match status" value="1"/>
</dbReference>
<evidence type="ECO:0000259" key="12">
    <source>
        <dbReference type="Pfam" id="PF00288"/>
    </source>
</evidence>
<evidence type="ECO:0000256" key="9">
    <source>
        <dbReference type="ARBA" id="ARBA00023144"/>
    </source>
</evidence>
<accession>A0A5C6E2C5</accession>
<keyword evidence="16" id="KW-1185">Reference proteome</keyword>
<evidence type="ECO:0000256" key="7">
    <source>
        <dbReference type="ARBA" id="ARBA00022840"/>
    </source>
</evidence>
<dbReference type="SUPFAM" id="SSF55060">
    <property type="entry name" value="GHMP Kinase, C-terminal domain"/>
    <property type="match status" value="1"/>
</dbReference>
<keyword evidence="9" id="KW-0299">Galactose metabolism</keyword>
<dbReference type="FunFam" id="3.30.230.10:FF:000017">
    <property type="entry name" value="Galactokinase"/>
    <property type="match status" value="1"/>
</dbReference>
<keyword evidence="5" id="KW-0547">Nucleotide-binding</keyword>
<keyword evidence="2" id="KW-0963">Cytoplasm</keyword>
<dbReference type="InterPro" id="IPR006204">
    <property type="entry name" value="GHMP_kinase_N_dom"/>
</dbReference>
<feature type="domain" description="GHMP kinase C-terminal" evidence="13">
    <location>
        <begin position="299"/>
        <end position="384"/>
    </location>
</feature>
<keyword evidence="10" id="KW-0119">Carbohydrate metabolism</keyword>
<keyword evidence="3 15" id="KW-0808">Transferase</keyword>
<comment type="similarity">
    <text evidence="1">Belongs to the GHMP kinase family. GalK subfamily.</text>
</comment>
<comment type="caution">
    <text evidence="15">The sequence shown here is derived from an EMBL/GenBank/DDBJ whole genome shotgun (WGS) entry which is preliminary data.</text>
</comment>
<dbReference type="InterPro" id="IPR013750">
    <property type="entry name" value="GHMP_kinase_C_dom"/>
</dbReference>
<evidence type="ECO:0000256" key="5">
    <source>
        <dbReference type="ARBA" id="ARBA00022741"/>
    </source>
</evidence>
<evidence type="ECO:0000256" key="8">
    <source>
        <dbReference type="ARBA" id="ARBA00022842"/>
    </source>
</evidence>
<proteinExistence type="inferred from homology"/>
<dbReference type="GO" id="GO:0005829">
    <property type="term" value="C:cytosol"/>
    <property type="evidence" value="ECO:0007669"/>
    <property type="project" value="TreeGrafter"/>
</dbReference>
<dbReference type="InterPro" id="IPR036554">
    <property type="entry name" value="GHMP_kinase_C_sf"/>
</dbReference>